<feature type="domain" description="HhH-GPD" evidence="3">
    <location>
        <begin position="54"/>
        <end position="207"/>
    </location>
</feature>
<accession>L0JPY2</accession>
<protein>
    <submittedName>
        <fullName evidence="4">HhH-GPD superfamily base excision DNA repair protein</fullName>
    </submittedName>
</protein>
<dbReference type="eggNOG" id="arCOG00464">
    <property type="taxonomic scope" value="Archaea"/>
</dbReference>
<dbReference type="GO" id="GO:0006307">
    <property type="term" value="P:DNA alkylation repair"/>
    <property type="evidence" value="ECO:0007669"/>
    <property type="project" value="TreeGrafter"/>
</dbReference>
<dbReference type="Gene3D" id="1.10.1670.40">
    <property type="match status" value="1"/>
</dbReference>
<dbReference type="STRING" id="797303.Natpe_2629"/>
<dbReference type="Gene3D" id="1.10.340.30">
    <property type="entry name" value="Hypothetical protein, domain 2"/>
    <property type="match status" value="1"/>
</dbReference>
<dbReference type="SMART" id="SM00478">
    <property type="entry name" value="ENDO3c"/>
    <property type="match status" value="1"/>
</dbReference>
<sequence length="209" mass="23784">MGLRSPTPVSYLSMNDEAHDVLRADPVMAGLLDRHDPYVEPDWSEYERLCISIINQQLSTASAAAVRERVFEVLDGEVTPESVLAADDEAIRDAGLFRRKIEYVRNAARAFRENDYSRTGLASHSDGEVVDLLTEITGIGEWTARMYLLFVLERPDVLPLGDLAVRRGIEQLYADGEELTRAEMREIAEPWRPYRSVATRYIWAEYESD</sequence>
<dbReference type="PANTHER" id="PTHR43003">
    <property type="entry name" value="DNA-3-METHYLADENINE GLYCOSYLASE"/>
    <property type="match status" value="1"/>
</dbReference>
<dbReference type="GO" id="GO:0043916">
    <property type="term" value="F:DNA-7-methylguanine glycosylase activity"/>
    <property type="evidence" value="ECO:0007669"/>
    <property type="project" value="TreeGrafter"/>
</dbReference>
<dbReference type="GO" id="GO:0006285">
    <property type="term" value="P:base-excision repair, AP site formation"/>
    <property type="evidence" value="ECO:0007669"/>
    <property type="project" value="TreeGrafter"/>
</dbReference>
<dbReference type="SUPFAM" id="SSF48150">
    <property type="entry name" value="DNA-glycosylase"/>
    <property type="match status" value="1"/>
</dbReference>
<dbReference type="CDD" id="cd00056">
    <property type="entry name" value="ENDO3c"/>
    <property type="match status" value="1"/>
</dbReference>
<dbReference type="EMBL" id="CP003372">
    <property type="protein sequence ID" value="AGB32436.1"/>
    <property type="molecule type" value="Genomic_DNA"/>
</dbReference>
<evidence type="ECO:0000256" key="2">
    <source>
        <dbReference type="ARBA" id="ARBA00023204"/>
    </source>
</evidence>
<keyword evidence="2" id="KW-0234">DNA repair</keyword>
<evidence type="ECO:0000259" key="3">
    <source>
        <dbReference type="SMART" id="SM00478"/>
    </source>
</evidence>
<keyword evidence="1" id="KW-0227">DNA damage</keyword>
<evidence type="ECO:0000256" key="1">
    <source>
        <dbReference type="ARBA" id="ARBA00022763"/>
    </source>
</evidence>
<name>L0JPY2_NATP1</name>
<dbReference type="AlphaFoldDB" id="L0JPY2"/>
<dbReference type="PANTHER" id="PTHR43003:SF5">
    <property type="entry name" value="DNA-3-METHYLADENINE GLYCOSYLASE"/>
    <property type="match status" value="1"/>
</dbReference>
<reference evidence="5" key="1">
    <citation type="submission" date="2012-02" db="EMBL/GenBank/DDBJ databases">
        <title>Complete sequence of chromosome of Natrinema pellirubrum DSM 15624.</title>
        <authorList>
            <person name="Lucas S."/>
            <person name="Han J."/>
            <person name="Lapidus A."/>
            <person name="Cheng J.-F."/>
            <person name="Goodwin L."/>
            <person name="Pitluck S."/>
            <person name="Peters L."/>
            <person name="Teshima H."/>
            <person name="Detter J.C."/>
            <person name="Han C."/>
            <person name="Tapia R."/>
            <person name="Land M."/>
            <person name="Hauser L."/>
            <person name="Kyrpides N."/>
            <person name="Ivanova N."/>
            <person name="Pagani I."/>
            <person name="Sproer C."/>
            <person name="Anderson I."/>
            <person name="Woyke T."/>
        </authorList>
    </citation>
    <scope>NUCLEOTIDE SEQUENCE [LARGE SCALE GENOMIC DNA]</scope>
    <source>
        <strain evidence="5">DSM 15624 / JCM 10476 / NCIMB 786</strain>
    </source>
</reference>
<dbReference type="Proteomes" id="UP000010843">
    <property type="component" value="Chromosome"/>
</dbReference>
<dbReference type="Pfam" id="PF00730">
    <property type="entry name" value="HhH-GPD"/>
    <property type="match status" value="1"/>
</dbReference>
<dbReference type="HOGENOM" id="CLU_000445_72_5_2"/>
<dbReference type="GO" id="GO:0008725">
    <property type="term" value="F:DNA-3-methyladenine glycosylase activity"/>
    <property type="evidence" value="ECO:0007669"/>
    <property type="project" value="TreeGrafter"/>
</dbReference>
<dbReference type="InterPro" id="IPR011257">
    <property type="entry name" value="DNA_glycosylase"/>
</dbReference>
<evidence type="ECO:0000313" key="4">
    <source>
        <dbReference type="EMBL" id="AGB32436.1"/>
    </source>
</evidence>
<dbReference type="InterPro" id="IPR051912">
    <property type="entry name" value="Alkylbase_DNA_Glycosylase/TA"/>
</dbReference>
<dbReference type="GO" id="GO:0032993">
    <property type="term" value="C:protein-DNA complex"/>
    <property type="evidence" value="ECO:0007669"/>
    <property type="project" value="TreeGrafter"/>
</dbReference>
<dbReference type="InterPro" id="IPR003265">
    <property type="entry name" value="HhH-GPD_domain"/>
</dbReference>
<proteinExistence type="predicted"/>
<evidence type="ECO:0000313" key="5">
    <source>
        <dbReference type="Proteomes" id="UP000010843"/>
    </source>
</evidence>
<gene>
    <name evidence="4" type="ordered locus">Natpe_2629</name>
</gene>
<dbReference type="GO" id="GO:0032131">
    <property type="term" value="F:alkylated DNA binding"/>
    <property type="evidence" value="ECO:0007669"/>
    <property type="project" value="TreeGrafter"/>
</dbReference>
<organism evidence="4 5">
    <name type="scientific">Natrinema pellirubrum (strain DSM 15624 / CIP 106293 / JCM 10476 / NCIMB 786 / 157)</name>
    <dbReference type="NCBI Taxonomy" id="797303"/>
    <lineage>
        <taxon>Archaea</taxon>
        <taxon>Methanobacteriati</taxon>
        <taxon>Methanobacteriota</taxon>
        <taxon>Stenosarchaea group</taxon>
        <taxon>Halobacteria</taxon>
        <taxon>Halobacteriales</taxon>
        <taxon>Natrialbaceae</taxon>
        <taxon>Natrinema</taxon>
    </lineage>
</organism>
<dbReference type="KEGG" id="npe:Natpe_2629"/>